<dbReference type="Proteomes" id="UP000241769">
    <property type="component" value="Unassembled WGS sequence"/>
</dbReference>
<keyword evidence="1" id="KW-0472">Membrane</keyword>
<evidence type="ECO:0000256" key="1">
    <source>
        <dbReference type="SAM" id="Phobius"/>
    </source>
</evidence>
<accession>A0A2P6NE63</accession>
<protein>
    <recommendedName>
        <fullName evidence="4">Transmembrane protein</fullName>
    </recommendedName>
</protein>
<feature type="transmembrane region" description="Helical" evidence="1">
    <location>
        <begin position="514"/>
        <end position="535"/>
    </location>
</feature>
<dbReference type="InParanoid" id="A0A2P6NE63"/>
<gene>
    <name evidence="2" type="ORF">PROFUN_06252</name>
</gene>
<keyword evidence="3" id="KW-1185">Reference proteome</keyword>
<name>A0A2P6NE63_9EUKA</name>
<reference evidence="2 3" key="1">
    <citation type="journal article" date="2018" name="Genome Biol. Evol.">
        <title>Multiple Roots of Fruiting Body Formation in Amoebozoa.</title>
        <authorList>
            <person name="Hillmann F."/>
            <person name="Forbes G."/>
            <person name="Novohradska S."/>
            <person name="Ferling I."/>
            <person name="Riege K."/>
            <person name="Groth M."/>
            <person name="Westermann M."/>
            <person name="Marz M."/>
            <person name="Spaller T."/>
            <person name="Winckler T."/>
            <person name="Schaap P."/>
            <person name="Glockner G."/>
        </authorList>
    </citation>
    <scope>NUCLEOTIDE SEQUENCE [LARGE SCALE GENOMIC DNA]</scope>
    <source>
        <strain evidence="2 3">Jena</strain>
    </source>
</reference>
<dbReference type="EMBL" id="MDYQ01000107">
    <property type="protein sequence ID" value="PRP82240.1"/>
    <property type="molecule type" value="Genomic_DNA"/>
</dbReference>
<evidence type="ECO:0000313" key="3">
    <source>
        <dbReference type="Proteomes" id="UP000241769"/>
    </source>
</evidence>
<evidence type="ECO:0000313" key="2">
    <source>
        <dbReference type="EMBL" id="PRP82240.1"/>
    </source>
</evidence>
<dbReference type="AlphaFoldDB" id="A0A2P6NE63"/>
<keyword evidence="1" id="KW-1133">Transmembrane helix</keyword>
<evidence type="ECO:0008006" key="4">
    <source>
        <dbReference type="Google" id="ProtNLM"/>
    </source>
</evidence>
<sequence>MIFTIIYQYLKTWMNRLSKSNIDAVNEVGRAFNLTRCRPLSAVGAGDSIILETCTQGDVTCQLSSSFDGITLCLLLLATAFAGPVSWLGSKDGCNGKSVVFETPTCWSSGQVPGITDDVTVSPSGGTDKVNIVVTTNITVNSITVDKATLNIASSAPQVTTLLSVVNGGSLGYITSSELRLNVSIVSSALATTAGYIAFTTLNLTDASVSALNPSVGIDSQKLIMNGVTTILSSVGTASAHAKINWALGDGGLTLNGNYSSLFFVDSSFLGVGLNANVTVLGSPQYFNTPLGNIGFQDVTFYTSIETHWLVDQTVFFGDGSHIVFEKTQLMKRTLFDAGSGSVTFYTGTTITVNLKRSIYDIGSEDYYLIKSTSFKSADVAMATIKVISSYAEPKCMPTATTTNVASVGLQLTIPTYLSQEVVNDLEMNRGSDIYSAVASFSPVEDPCIKFVSYVVVDDLSNRVVAKQIGDKYQANFTRVSSGPHNYRVTVTFLDENYQQSVGYSNTYTYTRPLAGTAAAATFCIGLVVSCIALLF</sequence>
<organism evidence="2 3">
    <name type="scientific">Planoprotostelium fungivorum</name>
    <dbReference type="NCBI Taxonomy" id="1890364"/>
    <lineage>
        <taxon>Eukaryota</taxon>
        <taxon>Amoebozoa</taxon>
        <taxon>Evosea</taxon>
        <taxon>Variosea</taxon>
        <taxon>Cavosteliida</taxon>
        <taxon>Cavosteliaceae</taxon>
        <taxon>Planoprotostelium</taxon>
    </lineage>
</organism>
<proteinExistence type="predicted"/>
<comment type="caution">
    <text evidence="2">The sequence shown here is derived from an EMBL/GenBank/DDBJ whole genome shotgun (WGS) entry which is preliminary data.</text>
</comment>
<keyword evidence="1" id="KW-0812">Transmembrane</keyword>